<dbReference type="SUPFAM" id="SSF88723">
    <property type="entry name" value="PIN domain-like"/>
    <property type="match status" value="1"/>
</dbReference>
<sequence length="319" mass="35803">MNQSTEGQTTVYLVDASIYIFQAHFSPHVECEDMLGNDVSAFFGFTQFLLQFLRRFNPSYVGVALDQSLFSGFRHQLSAHYKSNRELPDENLARQLEACYQLCPLLGMPAYASRVYEADDIIGTMARNLREQKTPPQAIAILSKDKDLAQLLLRDVDYLWDYSGNRRRYKNEIFNDYGVYPEQIADYLGLIGDSVDCITGVPGVGPVKAQELLRRFTSIEGVYGNLGLVADLKLRGASKLAALLQAHSQDAVLSKMLATIVDDVKDEGELFCQVNQAGLKRHKPQLNLLRELFHQQGLKPAHSDRLMAMATHLPGVELD</sequence>
<dbReference type="InterPro" id="IPR002421">
    <property type="entry name" value="5-3_exonuclease"/>
</dbReference>
<dbReference type="SMART" id="SM00475">
    <property type="entry name" value="53EXOc"/>
    <property type="match status" value="1"/>
</dbReference>
<evidence type="ECO:0000313" key="6">
    <source>
        <dbReference type="Proteomes" id="UP000218172"/>
    </source>
</evidence>
<dbReference type="SMART" id="SM00279">
    <property type="entry name" value="HhH2"/>
    <property type="match status" value="1"/>
</dbReference>
<gene>
    <name evidence="5" type="ORF">COC19_06930</name>
</gene>
<dbReference type="GO" id="GO:0003677">
    <property type="term" value="F:DNA binding"/>
    <property type="evidence" value="ECO:0007669"/>
    <property type="project" value="UniProtKB-KW"/>
</dbReference>
<dbReference type="GO" id="GO:0008409">
    <property type="term" value="F:5'-3' exonuclease activity"/>
    <property type="evidence" value="ECO:0007669"/>
    <property type="project" value="InterPro"/>
</dbReference>
<organism evidence="5 6">
    <name type="scientific">SAR86 cluster bacterium</name>
    <dbReference type="NCBI Taxonomy" id="2030880"/>
    <lineage>
        <taxon>Bacteria</taxon>
        <taxon>Pseudomonadati</taxon>
        <taxon>Pseudomonadota</taxon>
        <taxon>Gammaproteobacteria</taxon>
        <taxon>SAR86 cluster</taxon>
    </lineage>
</organism>
<dbReference type="InterPro" id="IPR036279">
    <property type="entry name" value="5-3_exonuclease_C_sf"/>
</dbReference>
<dbReference type="GO" id="GO:0017108">
    <property type="term" value="F:5'-flap endonuclease activity"/>
    <property type="evidence" value="ECO:0007669"/>
    <property type="project" value="InterPro"/>
</dbReference>
<dbReference type="PANTHER" id="PTHR42646">
    <property type="entry name" value="FLAP ENDONUCLEASE XNI"/>
    <property type="match status" value="1"/>
</dbReference>
<keyword evidence="2" id="KW-0378">Hydrolase</keyword>
<dbReference type="Pfam" id="PF02739">
    <property type="entry name" value="5_3_exonuc_N"/>
    <property type="match status" value="1"/>
</dbReference>
<dbReference type="AlphaFoldDB" id="A0A2A4MIJ7"/>
<reference evidence="6" key="1">
    <citation type="submission" date="2017-08" db="EMBL/GenBank/DDBJ databases">
        <title>A dynamic microbial community with high functional redundancy inhabits the cold, oxic subseafloor aquifer.</title>
        <authorList>
            <person name="Tully B.J."/>
            <person name="Wheat C.G."/>
            <person name="Glazer B.T."/>
            <person name="Huber J.A."/>
        </authorList>
    </citation>
    <scope>NUCLEOTIDE SEQUENCE [LARGE SCALE GENOMIC DNA]</scope>
</reference>
<accession>A0A2A4MIJ7</accession>
<dbReference type="Gene3D" id="3.40.50.1010">
    <property type="entry name" value="5'-nuclease"/>
    <property type="match status" value="1"/>
</dbReference>
<dbReference type="SUPFAM" id="SSF47807">
    <property type="entry name" value="5' to 3' exonuclease, C-terminal subdomain"/>
    <property type="match status" value="1"/>
</dbReference>
<dbReference type="GO" id="GO:0033567">
    <property type="term" value="P:DNA replication, Okazaki fragment processing"/>
    <property type="evidence" value="ECO:0007669"/>
    <property type="project" value="InterPro"/>
</dbReference>
<evidence type="ECO:0000256" key="3">
    <source>
        <dbReference type="ARBA" id="ARBA00023125"/>
    </source>
</evidence>
<name>A0A2A4MIJ7_9GAMM</name>
<feature type="domain" description="5'-3' exonuclease" evidence="4">
    <location>
        <begin position="7"/>
        <end position="280"/>
    </location>
</feature>
<dbReference type="Proteomes" id="UP000218172">
    <property type="component" value="Unassembled WGS sequence"/>
</dbReference>
<dbReference type="InterPro" id="IPR008918">
    <property type="entry name" value="HhH2"/>
</dbReference>
<dbReference type="InterPro" id="IPR020046">
    <property type="entry name" value="5-3_exonucl_a-hlix_arch_N"/>
</dbReference>
<dbReference type="PANTHER" id="PTHR42646:SF2">
    <property type="entry name" value="5'-3' EXONUCLEASE FAMILY PROTEIN"/>
    <property type="match status" value="1"/>
</dbReference>
<evidence type="ECO:0000256" key="1">
    <source>
        <dbReference type="ARBA" id="ARBA00022722"/>
    </source>
</evidence>
<dbReference type="InterPro" id="IPR029060">
    <property type="entry name" value="PIN-like_dom_sf"/>
</dbReference>
<dbReference type="FunFam" id="1.10.150.20:FF:000003">
    <property type="entry name" value="DNA polymerase I"/>
    <property type="match status" value="1"/>
</dbReference>
<keyword evidence="3" id="KW-0238">DNA-binding</keyword>
<protein>
    <submittedName>
        <fullName evidence="5">Flap endonuclease</fullName>
    </submittedName>
</protein>
<evidence type="ECO:0000313" key="5">
    <source>
        <dbReference type="EMBL" id="PCH59554.1"/>
    </source>
</evidence>
<dbReference type="InterPro" id="IPR020045">
    <property type="entry name" value="DNA_polI_H3TH"/>
</dbReference>
<dbReference type="CDD" id="cd09898">
    <property type="entry name" value="H3TH_53EXO"/>
    <property type="match status" value="1"/>
</dbReference>
<dbReference type="Gene3D" id="1.10.150.20">
    <property type="entry name" value="5' to 3' exonuclease, C-terminal subdomain"/>
    <property type="match status" value="1"/>
</dbReference>
<proteinExistence type="predicted"/>
<evidence type="ECO:0000259" key="4">
    <source>
        <dbReference type="SMART" id="SM00475"/>
    </source>
</evidence>
<comment type="caution">
    <text evidence="5">The sequence shown here is derived from an EMBL/GenBank/DDBJ whole genome shotgun (WGS) entry which is preliminary data.</text>
</comment>
<keyword evidence="1" id="KW-0540">Nuclease</keyword>
<dbReference type="InterPro" id="IPR038969">
    <property type="entry name" value="FEN"/>
</dbReference>
<keyword evidence="5" id="KW-0255">Endonuclease</keyword>
<evidence type="ECO:0000256" key="2">
    <source>
        <dbReference type="ARBA" id="ARBA00022801"/>
    </source>
</evidence>
<dbReference type="EMBL" id="NVQR01000115">
    <property type="protein sequence ID" value="PCH59554.1"/>
    <property type="molecule type" value="Genomic_DNA"/>
</dbReference>
<dbReference type="CDD" id="cd09859">
    <property type="entry name" value="PIN_53EXO"/>
    <property type="match status" value="1"/>
</dbReference>
<dbReference type="Pfam" id="PF01367">
    <property type="entry name" value="5_3_exonuc"/>
    <property type="match status" value="1"/>
</dbReference>